<proteinExistence type="inferred from homology"/>
<evidence type="ECO:0000313" key="3">
    <source>
        <dbReference type="Proteomes" id="UP001565220"/>
    </source>
</evidence>
<dbReference type="PANTHER" id="PTHR30615:SF8">
    <property type="entry name" value="UPF0047 PROTEIN C4A8.02C"/>
    <property type="match status" value="1"/>
</dbReference>
<reference evidence="2 3" key="1">
    <citation type="submission" date="2024-08" db="EMBL/GenBank/DDBJ databases">
        <title>Clostridium lapicellarii sp. nov., and Clostridium renhuaiense sp. nov., two species isolated from the mud in a fermentation cellar used for producing sauce-flavour Chinese liquors.</title>
        <authorList>
            <person name="Yang F."/>
            <person name="Wang H."/>
            <person name="Chen L.Q."/>
            <person name="Zhou N."/>
            <person name="Lu J.J."/>
            <person name="Pu X.X."/>
            <person name="Wan B."/>
            <person name="Wang L."/>
            <person name="Liu S.J."/>
        </authorList>
    </citation>
    <scope>NUCLEOTIDE SEQUENCE [LARGE SCALE GENOMIC DNA]</scope>
    <source>
        <strain evidence="2 3">MT-113</strain>
    </source>
</reference>
<dbReference type="RefSeq" id="WP_294183344.1">
    <property type="nucleotide sequence ID" value="NZ_JBGFFE010000022.1"/>
</dbReference>
<comment type="caution">
    <text evidence="2">The sequence shown here is derived from an EMBL/GenBank/DDBJ whole genome shotgun (WGS) entry which is preliminary data.</text>
</comment>
<dbReference type="SUPFAM" id="SSF111038">
    <property type="entry name" value="YjbQ-like"/>
    <property type="match status" value="1"/>
</dbReference>
<dbReference type="Pfam" id="PF01894">
    <property type="entry name" value="YjbQ"/>
    <property type="match status" value="1"/>
</dbReference>
<organism evidence="2 3">
    <name type="scientific">Clostridium lapidicellarium</name>
    <dbReference type="NCBI Taxonomy" id="3240931"/>
    <lineage>
        <taxon>Bacteria</taxon>
        <taxon>Bacillati</taxon>
        <taxon>Bacillota</taxon>
        <taxon>Clostridia</taxon>
        <taxon>Eubacteriales</taxon>
        <taxon>Clostridiaceae</taxon>
        <taxon>Clostridium</taxon>
    </lineage>
</organism>
<dbReference type="EMBL" id="JBGFFE010000022">
    <property type="protein sequence ID" value="MEY8764481.1"/>
    <property type="molecule type" value="Genomic_DNA"/>
</dbReference>
<protein>
    <submittedName>
        <fullName evidence="2">Secondary thiamine-phosphate synthase enzyme YjbQ</fullName>
    </submittedName>
</protein>
<comment type="similarity">
    <text evidence="1">Belongs to the UPF0047 family.</text>
</comment>
<dbReference type="Gene3D" id="2.60.120.460">
    <property type="entry name" value="YjbQ-like"/>
    <property type="match status" value="1"/>
</dbReference>
<evidence type="ECO:0000313" key="2">
    <source>
        <dbReference type="EMBL" id="MEY8764481.1"/>
    </source>
</evidence>
<dbReference type="InterPro" id="IPR001602">
    <property type="entry name" value="UPF0047_YjbQ-like"/>
</dbReference>
<evidence type="ECO:0000256" key="1">
    <source>
        <dbReference type="ARBA" id="ARBA00005534"/>
    </source>
</evidence>
<dbReference type="InterPro" id="IPR035917">
    <property type="entry name" value="YjbQ-like_sf"/>
</dbReference>
<dbReference type="Proteomes" id="UP001565220">
    <property type="component" value="Unassembled WGS sequence"/>
</dbReference>
<dbReference type="PIRSF" id="PIRSF004681">
    <property type="entry name" value="UCP004681"/>
    <property type="match status" value="1"/>
</dbReference>
<sequence>MEYTIKTKKAQEFVDITDVVRGAVFESGVKNGTVIVFVPHTTAGITINENADPNVVRDILWALNKAFPEKNGYLHAEGNSHAHIKASLMGSSCNIIIKNGKLKLGIWQGIYLCEFDGPRNRKVYVKITGD</sequence>
<gene>
    <name evidence="2" type="ORF">AB8S09_12650</name>
</gene>
<dbReference type="NCBIfam" id="TIGR00149">
    <property type="entry name" value="TIGR00149_YjbQ"/>
    <property type="match status" value="1"/>
</dbReference>
<name>A0ABV4DZY9_9CLOT</name>
<accession>A0ABV4DZY9</accession>
<dbReference type="PANTHER" id="PTHR30615">
    <property type="entry name" value="UNCHARACTERIZED PROTEIN YJBQ-RELATED"/>
    <property type="match status" value="1"/>
</dbReference>
<keyword evidence="3" id="KW-1185">Reference proteome</keyword>